<dbReference type="Gene3D" id="3.20.20.300">
    <property type="entry name" value="Glycoside hydrolase, family 3, N-terminal domain"/>
    <property type="match status" value="1"/>
</dbReference>
<feature type="compositionally biased region" description="Basic and acidic residues" evidence="6">
    <location>
        <begin position="931"/>
        <end position="942"/>
    </location>
</feature>
<evidence type="ECO:0000256" key="5">
    <source>
        <dbReference type="ARBA" id="ARBA00023295"/>
    </source>
</evidence>
<dbReference type="EC" id="3.2.1.52" evidence="3"/>
<dbReference type="PROSITE" id="PS00775">
    <property type="entry name" value="GLYCOSYL_HYDROL_F3"/>
    <property type="match status" value="1"/>
</dbReference>
<dbReference type="PANTHER" id="PTHR30480:SF13">
    <property type="entry name" value="BETA-HEXOSAMINIDASE"/>
    <property type="match status" value="1"/>
</dbReference>
<keyword evidence="5" id="KW-0326">Glycosidase</keyword>
<keyword evidence="11" id="KW-1185">Reference proteome</keyword>
<evidence type="ECO:0000256" key="3">
    <source>
        <dbReference type="ARBA" id="ARBA00012663"/>
    </source>
</evidence>
<dbReference type="InterPro" id="IPR036962">
    <property type="entry name" value="Glyco_hydro_3_N_sf"/>
</dbReference>
<dbReference type="InterPro" id="IPR001466">
    <property type="entry name" value="Beta-lactam-related"/>
</dbReference>
<comment type="similarity">
    <text evidence="2">Belongs to the glycosyl hydrolase 3 family.</text>
</comment>
<dbReference type="InterPro" id="IPR012338">
    <property type="entry name" value="Beta-lactam/transpept-like"/>
</dbReference>
<evidence type="ECO:0000259" key="9">
    <source>
        <dbReference type="Pfam" id="PF00933"/>
    </source>
</evidence>
<dbReference type="RefSeq" id="WP_241276454.1">
    <property type="nucleotide sequence ID" value="NZ_JAKZGS010000024.1"/>
</dbReference>
<dbReference type="PANTHER" id="PTHR30480">
    <property type="entry name" value="BETA-HEXOSAMINIDASE-RELATED"/>
    <property type="match status" value="1"/>
</dbReference>
<accession>A0ABS9UTL5</accession>
<feature type="domain" description="Glycoside hydrolase family 3 N-terminal" evidence="9">
    <location>
        <begin position="80"/>
        <end position="394"/>
    </location>
</feature>
<dbReference type="SUPFAM" id="SSF51445">
    <property type="entry name" value="(Trans)glycosidases"/>
    <property type="match status" value="1"/>
</dbReference>
<feature type="region of interest" description="Disordered" evidence="6">
    <location>
        <begin position="921"/>
        <end position="946"/>
    </location>
</feature>
<evidence type="ECO:0000256" key="7">
    <source>
        <dbReference type="SAM" id="SignalP"/>
    </source>
</evidence>
<comment type="caution">
    <text evidence="10">The sequence shown here is derived from an EMBL/GenBank/DDBJ whole genome shotgun (WGS) entry which is preliminary data.</text>
</comment>
<feature type="domain" description="Beta-lactamase-related" evidence="8">
    <location>
        <begin position="624"/>
        <end position="985"/>
    </location>
</feature>
<evidence type="ECO:0000256" key="6">
    <source>
        <dbReference type="SAM" id="MobiDB-lite"/>
    </source>
</evidence>
<evidence type="ECO:0000259" key="8">
    <source>
        <dbReference type="Pfam" id="PF00144"/>
    </source>
</evidence>
<dbReference type="Pfam" id="PF00933">
    <property type="entry name" value="Glyco_hydro_3"/>
    <property type="match status" value="1"/>
</dbReference>
<sequence>MRVKVWSALLGIAMIFQADGVSGWDFPSLFSNEEVNTIDTKRIGKDSVATIRERKDPLKAKDHRKQMAWVDSVFNSQSFEQRLGQLFMVAAYSNRDAKHRDEIAKLIKEQNLGGLIFFQGGPVRQANLTNYYQSIADTPLFIAMDAEWGINMRLDSVITFPKAMTLGALPDEKLIYDMGKEIARQFKELGMHINFAPVVDVNSNPDNPVIGYRAFGEEKKMVAKKSMAYMKGLQDYGVLANAKHFPGHGDTESDSHYSLPVIRHSENRIKDIDLYPYRELIDEDLMSVMVAHLHIPSLESEKNKATTLSKYVVTDLLKNQMNFSGLIFTDALNMKGVSSYYKPGEVDVLALLAGNDILLYSQDVPKAKELIMQAIADGKISREEVDERVVKVLKAKYWAGLNKVKEIDTKNLISRLNKDETELLVENLYANSITVTTNKNGFLPLRNLDLLNIASLTIGGDGVVFQEKMDKYAKVDHFTMDKGANTVVLSDLKSKLKDHNTVIVGLMGMTNSPSRGFGVNSSDINFIKELSQEKSVIVVLFGNAYASKNLIGLPHNILTFENNEYTQKLVPEVIFGGRAARGMMPVSVSDQIALGSGGYLEDLGRLSYSRPENQGMSSAVLSDIDKIMEAGISRRAMPGGVVLVAKNGQVVFEKSYGHYDYSKTKPVSTNTVYDLASITKVLATTQAVMFLASRDIIDMNQPISTYLPELKGTNKAGLILKDIMAHEAGLVAFIPYYAKTVASGAWKSEYYRDTQNHEFNVPVSNSMFGRESLRDSIWNWTVSSDLRKLEPNRRKHSYVYSDLTMYLMQAVVERVMNQPMDEFLEQNFYAPLGINTLTFNPTKKIDINLIAPTEDDIAFRKRIVHGYVHDPGAAMYGGVAGHAGLFGTANDLAIMMQLMLNGGTYGGVSLLDEKTIKEFTKRQSTQSRRGWGWDKPDPERGKGGSAGVLAPKSTFGHTGFTGTAVWADPENDLIYVFLSNRVNPSANNNILLKEGIRTDIHDVIYKSMKKENNLSLKGDE</sequence>
<feature type="chain" id="PRO_5047292719" description="beta-N-acetylhexosaminidase" evidence="7">
    <location>
        <begin position="19"/>
        <end position="1020"/>
    </location>
</feature>
<protein>
    <recommendedName>
        <fullName evidence="3">beta-N-acetylhexosaminidase</fullName>
        <ecNumber evidence="3">3.2.1.52</ecNumber>
    </recommendedName>
</protein>
<dbReference type="Pfam" id="PF00144">
    <property type="entry name" value="Beta-lactamase"/>
    <property type="match status" value="1"/>
</dbReference>
<comment type="catalytic activity">
    <reaction evidence="1">
        <text>Hydrolysis of terminal non-reducing N-acetyl-D-hexosamine residues in N-acetyl-beta-D-hexosaminides.</text>
        <dbReference type="EC" id="3.2.1.52"/>
    </reaction>
</comment>
<dbReference type="SUPFAM" id="SSF56601">
    <property type="entry name" value="beta-lactamase/transpeptidase-like"/>
    <property type="match status" value="1"/>
</dbReference>
<dbReference type="InterPro" id="IPR017853">
    <property type="entry name" value="GH"/>
</dbReference>
<evidence type="ECO:0000313" key="11">
    <source>
        <dbReference type="Proteomes" id="UP001165488"/>
    </source>
</evidence>
<evidence type="ECO:0000313" key="10">
    <source>
        <dbReference type="EMBL" id="MCH7399959.1"/>
    </source>
</evidence>
<organism evidence="10 11">
    <name type="scientific">Belliella calami</name>
    <dbReference type="NCBI Taxonomy" id="2923436"/>
    <lineage>
        <taxon>Bacteria</taxon>
        <taxon>Pseudomonadati</taxon>
        <taxon>Bacteroidota</taxon>
        <taxon>Cytophagia</taxon>
        <taxon>Cytophagales</taxon>
        <taxon>Cyclobacteriaceae</taxon>
        <taxon>Belliella</taxon>
    </lineage>
</organism>
<name>A0ABS9UTL5_9BACT</name>
<dbReference type="GO" id="GO:0016787">
    <property type="term" value="F:hydrolase activity"/>
    <property type="evidence" value="ECO:0007669"/>
    <property type="project" value="UniProtKB-KW"/>
</dbReference>
<gene>
    <name evidence="10" type="ORF">MM236_18335</name>
</gene>
<evidence type="ECO:0000256" key="4">
    <source>
        <dbReference type="ARBA" id="ARBA00022801"/>
    </source>
</evidence>
<dbReference type="EMBL" id="JAKZGS010000024">
    <property type="protein sequence ID" value="MCH7399959.1"/>
    <property type="molecule type" value="Genomic_DNA"/>
</dbReference>
<evidence type="ECO:0000256" key="1">
    <source>
        <dbReference type="ARBA" id="ARBA00001231"/>
    </source>
</evidence>
<dbReference type="Proteomes" id="UP001165488">
    <property type="component" value="Unassembled WGS sequence"/>
</dbReference>
<feature type="signal peptide" evidence="7">
    <location>
        <begin position="1"/>
        <end position="18"/>
    </location>
</feature>
<dbReference type="InterPro" id="IPR050226">
    <property type="entry name" value="NagZ_Beta-hexosaminidase"/>
</dbReference>
<dbReference type="Gene3D" id="3.40.710.10">
    <property type="entry name" value="DD-peptidase/beta-lactamase superfamily"/>
    <property type="match status" value="1"/>
</dbReference>
<keyword evidence="4 10" id="KW-0378">Hydrolase</keyword>
<proteinExistence type="inferred from homology"/>
<evidence type="ECO:0000256" key="2">
    <source>
        <dbReference type="ARBA" id="ARBA00005336"/>
    </source>
</evidence>
<dbReference type="InterPro" id="IPR019800">
    <property type="entry name" value="Glyco_hydro_3_AS"/>
</dbReference>
<keyword evidence="7" id="KW-0732">Signal</keyword>
<dbReference type="InterPro" id="IPR001764">
    <property type="entry name" value="Glyco_hydro_3_N"/>
</dbReference>
<reference evidence="10" key="1">
    <citation type="submission" date="2022-03" db="EMBL/GenBank/DDBJ databases">
        <title>De novo assembled genomes of Belliella spp. (Cyclobacteriaceae) strains.</title>
        <authorList>
            <person name="Szabo A."/>
            <person name="Korponai K."/>
            <person name="Felfoldi T."/>
        </authorList>
    </citation>
    <scope>NUCLEOTIDE SEQUENCE</scope>
    <source>
        <strain evidence="10">DSM 107340</strain>
    </source>
</reference>